<evidence type="ECO:0000313" key="3">
    <source>
        <dbReference type="Proteomes" id="UP001162164"/>
    </source>
</evidence>
<evidence type="ECO:0000313" key="2">
    <source>
        <dbReference type="EMBL" id="KAJ8983184.1"/>
    </source>
</evidence>
<feature type="region of interest" description="Disordered" evidence="1">
    <location>
        <begin position="1"/>
        <end position="37"/>
    </location>
</feature>
<proteinExistence type="predicted"/>
<dbReference type="Proteomes" id="UP001162164">
    <property type="component" value="Unassembled WGS sequence"/>
</dbReference>
<evidence type="ECO:0000256" key="1">
    <source>
        <dbReference type="SAM" id="MobiDB-lite"/>
    </source>
</evidence>
<accession>A0ABQ9JZZ1</accession>
<sequence length="84" mass="8864">MPVTGVTVRSTRTSAGPIGKGEAGEIDEGDSGPRCLEIQEKPLSPNLSKVSPWLVSSEIISSPVSKVNTTETTIIRKSVITTQL</sequence>
<protein>
    <submittedName>
        <fullName evidence="2">Uncharacterized protein</fullName>
    </submittedName>
</protein>
<reference evidence="2" key="1">
    <citation type="journal article" date="2023" name="Insect Mol. Biol.">
        <title>Genome sequencing provides insights into the evolution of gene families encoding plant cell wall-degrading enzymes in longhorned beetles.</title>
        <authorList>
            <person name="Shin N.R."/>
            <person name="Okamura Y."/>
            <person name="Kirsch R."/>
            <person name="Pauchet Y."/>
        </authorList>
    </citation>
    <scope>NUCLEOTIDE SEQUENCE</scope>
    <source>
        <strain evidence="2">MMC_N1</strain>
    </source>
</reference>
<keyword evidence="3" id="KW-1185">Reference proteome</keyword>
<organism evidence="2 3">
    <name type="scientific">Molorchus minor</name>
    <dbReference type="NCBI Taxonomy" id="1323400"/>
    <lineage>
        <taxon>Eukaryota</taxon>
        <taxon>Metazoa</taxon>
        <taxon>Ecdysozoa</taxon>
        <taxon>Arthropoda</taxon>
        <taxon>Hexapoda</taxon>
        <taxon>Insecta</taxon>
        <taxon>Pterygota</taxon>
        <taxon>Neoptera</taxon>
        <taxon>Endopterygota</taxon>
        <taxon>Coleoptera</taxon>
        <taxon>Polyphaga</taxon>
        <taxon>Cucujiformia</taxon>
        <taxon>Chrysomeloidea</taxon>
        <taxon>Cerambycidae</taxon>
        <taxon>Lamiinae</taxon>
        <taxon>Monochamini</taxon>
        <taxon>Molorchus</taxon>
    </lineage>
</organism>
<feature type="compositionally biased region" description="Low complexity" evidence="1">
    <location>
        <begin position="1"/>
        <end position="14"/>
    </location>
</feature>
<name>A0ABQ9JZZ1_9CUCU</name>
<comment type="caution">
    <text evidence="2">The sequence shown here is derived from an EMBL/GenBank/DDBJ whole genome shotgun (WGS) entry which is preliminary data.</text>
</comment>
<dbReference type="EMBL" id="JAPWTJ010000090">
    <property type="protein sequence ID" value="KAJ8983184.1"/>
    <property type="molecule type" value="Genomic_DNA"/>
</dbReference>
<gene>
    <name evidence="2" type="ORF">NQ317_005827</name>
</gene>